<name>A0A2A6B587_PRIPA</name>
<gene>
    <name evidence="2" type="primary">WBGene00276605</name>
</gene>
<organism evidence="2 3">
    <name type="scientific">Pristionchus pacificus</name>
    <name type="common">Parasitic nematode worm</name>
    <dbReference type="NCBI Taxonomy" id="54126"/>
    <lineage>
        <taxon>Eukaryota</taxon>
        <taxon>Metazoa</taxon>
        <taxon>Ecdysozoa</taxon>
        <taxon>Nematoda</taxon>
        <taxon>Chromadorea</taxon>
        <taxon>Rhabditida</taxon>
        <taxon>Rhabditina</taxon>
        <taxon>Diplogasteromorpha</taxon>
        <taxon>Diplogasteroidea</taxon>
        <taxon>Neodiplogasteridae</taxon>
        <taxon>Pristionchus</taxon>
    </lineage>
</organism>
<reference evidence="3" key="1">
    <citation type="journal article" date="2008" name="Nat. Genet.">
        <title>The Pristionchus pacificus genome provides a unique perspective on nematode lifestyle and parasitism.</title>
        <authorList>
            <person name="Dieterich C."/>
            <person name="Clifton S.W."/>
            <person name="Schuster L.N."/>
            <person name="Chinwalla A."/>
            <person name="Delehaunty K."/>
            <person name="Dinkelacker I."/>
            <person name="Fulton L."/>
            <person name="Fulton R."/>
            <person name="Godfrey J."/>
            <person name="Minx P."/>
            <person name="Mitreva M."/>
            <person name="Roeseler W."/>
            <person name="Tian H."/>
            <person name="Witte H."/>
            <person name="Yang S.P."/>
            <person name="Wilson R.K."/>
            <person name="Sommer R.J."/>
        </authorList>
    </citation>
    <scope>NUCLEOTIDE SEQUENCE [LARGE SCALE GENOMIC DNA]</scope>
    <source>
        <strain evidence="3">PS312</strain>
    </source>
</reference>
<protein>
    <submittedName>
        <fullName evidence="2">Uncharacterized protein</fullName>
    </submittedName>
</protein>
<proteinExistence type="predicted"/>
<accession>A0A2A6B587</accession>
<evidence type="ECO:0000256" key="1">
    <source>
        <dbReference type="SAM" id="MobiDB-lite"/>
    </source>
</evidence>
<accession>A0A8R1YWR7</accession>
<feature type="region of interest" description="Disordered" evidence="1">
    <location>
        <begin position="159"/>
        <end position="222"/>
    </location>
</feature>
<evidence type="ECO:0000313" key="3">
    <source>
        <dbReference type="Proteomes" id="UP000005239"/>
    </source>
</evidence>
<sequence length="222" mass="25541">MRPKSTVIRSIIDFEYGKHDSIHSHRNSNSPIPFPLPPLSGNGRTMGLSHLILLLTVSCASLAWVPRDFDQDLSKNRRYGVLGNWRAQDPGVMMSPEMINRPNHLIEEHLVPLYYDDDFAEPDGLYPKRVQTPYEKLSHSVDGSQLHIKPRPDYYNLYRRGHPPKDAVPPSSKPKLTADQLKERYAWPRAMDRSNNRANLEYTENGVLKPRRSKPPVHPNDF</sequence>
<feature type="compositionally biased region" description="Basic and acidic residues" evidence="1">
    <location>
        <begin position="180"/>
        <end position="195"/>
    </location>
</feature>
<dbReference type="Proteomes" id="UP000005239">
    <property type="component" value="Unassembled WGS sequence"/>
</dbReference>
<keyword evidence="3" id="KW-1185">Reference proteome</keyword>
<reference evidence="2" key="2">
    <citation type="submission" date="2022-06" db="UniProtKB">
        <authorList>
            <consortium name="EnsemblMetazoa"/>
        </authorList>
    </citation>
    <scope>IDENTIFICATION</scope>
    <source>
        <strain evidence="2">PS312</strain>
    </source>
</reference>
<dbReference type="EnsemblMetazoa" id="PPA38236.1">
    <property type="protein sequence ID" value="PPA38236.1"/>
    <property type="gene ID" value="WBGene00276605"/>
</dbReference>
<evidence type="ECO:0000313" key="2">
    <source>
        <dbReference type="EnsemblMetazoa" id="PPA38236.1"/>
    </source>
</evidence>
<dbReference type="AlphaFoldDB" id="A0A2A6B587"/>